<evidence type="ECO:0000313" key="3">
    <source>
        <dbReference type="Proteomes" id="UP000663842"/>
    </source>
</evidence>
<organism evidence="2 3">
    <name type="scientific">Rotaria magnacalcarata</name>
    <dbReference type="NCBI Taxonomy" id="392030"/>
    <lineage>
        <taxon>Eukaryota</taxon>
        <taxon>Metazoa</taxon>
        <taxon>Spiralia</taxon>
        <taxon>Gnathifera</taxon>
        <taxon>Rotifera</taxon>
        <taxon>Eurotatoria</taxon>
        <taxon>Bdelloidea</taxon>
        <taxon>Philodinida</taxon>
        <taxon>Philodinidae</taxon>
        <taxon>Rotaria</taxon>
    </lineage>
</organism>
<gene>
    <name evidence="2" type="ORF">UXM345_LOCUS15944</name>
    <name evidence="1" type="ORF">XDN619_LOCUS3374</name>
</gene>
<dbReference type="AlphaFoldDB" id="A0A819NQS2"/>
<dbReference type="InterPro" id="IPR036612">
    <property type="entry name" value="KH_dom_type_1_sf"/>
</dbReference>
<name>A0A819NQS2_9BILA</name>
<dbReference type="SUPFAM" id="SSF54791">
    <property type="entry name" value="Eukaryotic type KH-domain (KH-domain type I)"/>
    <property type="match status" value="1"/>
</dbReference>
<comment type="caution">
    <text evidence="2">The sequence shown here is derived from an EMBL/GenBank/DDBJ whole genome shotgun (WGS) entry which is preliminary data.</text>
</comment>
<reference evidence="2" key="1">
    <citation type="submission" date="2021-02" db="EMBL/GenBank/DDBJ databases">
        <authorList>
            <person name="Nowell W R."/>
        </authorList>
    </citation>
    <scope>NUCLEOTIDE SEQUENCE</scope>
</reference>
<dbReference type="Proteomes" id="UP000663887">
    <property type="component" value="Unassembled WGS sequence"/>
</dbReference>
<protein>
    <submittedName>
        <fullName evidence="2">Uncharacterized protein</fullName>
    </submittedName>
</protein>
<proteinExistence type="predicted"/>
<dbReference type="EMBL" id="CAJOBF010001939">
    <property type="protein sequence ID" value="CAF3996986.1"/>
    <property type="molecule type" value="Genomic_DNA"/>
</dbReference>
<dbReference type="Proteomes" id="UP000663842">
    <property type="component" value="Unassembled WGS sequence"/>
</dbReference>
<evidence type="ECO:0000313" key="2">
    <source>
        <dbReference type="EMBL" id="CAF3996986.1"/>
    </source>
</evidence>
<sequence length="226" mass="25156">MSKVGSAATHWISCDIVLINADQLWKSQNGMMPESDVCRLETVAELDTGSSELGLPPEYIQKLKLVTIGSPIEIESPLDGKKMEVTVFGPVIIDFCGKQIAVPVHEHKHTPRVLLGLEPAQRLKIDVDWIHSKVILPSTAYTHKAYIIAPHDLFNLFGPDGHMIEALQRQHKVSIEINNRRKVSKVVVIICTKENYNNITDAQAAIQVICPSLSPALKKNDHNFNQ</sequence>
<dbReference type="EMBL" id="CAJNRG010000472">
    <property type="protein sequence ID" value="CAF2002575.1"/>
    <property type="molecule type" value="Genomic_DNA"/>
</dbReference>
<accession>A0A819NQS2</accession>
<dbReference type="GO" id="GO:0003723">
    <property type="term" value="F:RNA binding"/>
    <property type="evidence" value="ECO:0007669"/>
    <property type="project" value="InterPro"/>
</dbReference>
<evidence type="ECO:0000313" key="1">
    <source>
        <dbReference type="EMBL" id="CAF2002575.1"/>
    </source>
</evidence>